<sequence length="309" mass="35861">MKALYFLLLFTYSLSAQDFEQVRDSLKTKYKHINNFKNGYASVTNKVNKAGIIDSLGNEALPLLYDWAKFSNGVFVVQKKKHYGLYSVKNKEIVPVEYDWLLPRSYNLFLAQRKKKHGIINSSGSVILPLIYNSTTIYNDTFIIARLASGNYNIFDLSGKQLQPFDYKIFALYKDVAFCSDGKKCYLINLNNLESPKLLDIDSFAEYGFFDYEQHGYHVFKKDNKFGVMSYKGEILIPPQYDELLHIHSITEEFVAKKDGKYGILNVNNIILQPFNFKEYQIRKEYIILTDVTGKTSNHNISFRREDLP</sequence>
<proteinExistence type="predicted"/>
<dbReference type="OrthoDB" id="5464673at2"/>
<reference evidence="1 2" key="1">
    <citation type="submission" date="2015-08" db="EMBL/GenBank/DDBJ databases">
        <title>Whole genome sequence of Flavobacterium akiainvivens IK-1T, from decaying Wikstroemia oahuensis, an endemic Hawaiian shrub.</title>
        <authorList>
            <person name="Wan X."/>
            <person name="Hou S."/>
            <person name="Saito J."/>
            <person name="Donachie S."/>
        </authorList>
    </citation>
    <scope>NUCLEOTIDE SEQUENCE [LARGE SCALE GENOMIC DNA]</scope>
    <source>
        <strain evidence="1 2">IK-1</strain>
    </source>
</reference>
<evidence type="ECO:0000313" key="2">
    <source>
        <dbReference type="Proteomes" id="UP000037755"/>
    </source>
</evidence>
<accession>A0A0M8MFC4</accession>
<dbReference type="PANTHER" id="PTHR37841">
    <property type="entry name" value="GLR2918 PROTEIN"/>
    <property type="match status" value="1"/>
</dbReference>
<evidence type="ECO:0008006" key="3">
    <source>
        <dbReference type="Google" id="ProtNLM"/>
    </source>
</evidence>
<dbReference type="STRING" id="1202724.AM493_18035"/>
<protein>
    <recommendedName>
        <fullName evidence="3">WG repeat-containing protein</fullName>
    </recommendedName>
</protein>
<dbReference type="Proteomes" id="UP000037755">
    <property type="component" value="Unassembled WGS sequence"/>
</dbReference>
<dbReference type="PANTHER" id="PTHR37841:SF1">
    <property type="entry name" value="DUF3298 DOMAIN-CONTAINING PROTEIN"/>
    <property type="match status" value="1"/>
</dbReference>
<comment type="caution">
    <text evidence="1">The sequence shown here is derived from an EMBL/GenBank/DDBJ whole genome shotgun (WGS) entry which is preliminary data.</text>
</comment>
<gene>
    <name evidence="1" type="ORF">AM493_18035</name>
</gene>
<dbReference type="InterPro" id="IPR032774">
    <property type="entry name" value="WG_beta_rep"/>
</dbReference>
<dbReference type="EMBL" id="LIYD01000005">
    <property type="protein sequence ID" value="KOS07734.1"/>
    <property type="molecule type" value="Genomic_DNA"/>
</dbReference>
<dbReference type="AlphaFoldDB" id="A0A0M8MFC4"/>
<dbReference type="RefSeq" id="WP_054409449.1">
    <property type="nucleotide sequence ID" value="NZ_FOYA01000002.1"/>
</dbReference>
<name>A0A0M8MFC4_9FLAO</name>
<evidence type="ECO:0000313" key="1">
    <source>
        <dbReference type="EMBL" id="KOS07734.1"/>
    </source>
</evidence>
<organism evidence="1 2">
    <name type="scientific">Flavobacterium akiainvivens</name>
    <dbReference type="NCBI Taxonomy" id="1202724"/>
    <lineage>
        <taxon>Bacteria</taxon>
        <taxon>Pseudomonadati</taxon>
        <taxon>Bacteroidota</taxon>
        <taxon>Flavobacteriia</taxon>
        <taxon>Flavobacteriales</taxon>
        <taxon>Flavobacteriaceae</taxon>
        <taxon>Flavobacterium</taxon>
    </lineage>
</organism>
<dbReference type="Pfam" id="PF14903">
    <property type="entry name" value="WG_beta_rep"/>
    <property type="match status" value="2"/>
</dbReference>
<dbReference type="PATRIC" id="fig|1202724.3.peg.3745"/>
<keyword evidence="2" id="KW-1185">Reference proteome</keyword>